<dbReference type="AlphaFoldDB" id="A0A3N6P0C1"/>
<dbReference type="EMBL" id="REGA01000023">
    <property type="protein sequence ID" value="RQG90829.1"/>
    <property type="molecule type" value="Genomic_DNA"/>
</dbReference>
<keyword evidence="2" id="KW-1185">Reference proteome</keyword>
<proteinExistence type="predicted"/>
<evidence type="ECO:0000313" key="2">
    <source>
        <dbReference type="Proteomes" id="UP000282323"/>
    </source>
</evidence>
<accession>A0A3N6P0C1</accession>
<protein>
    <submittedName>
        <fullName evidence="1">Uncharacterized protein</fullName>
    </submittedName>
</protein>
<gene>
    <name evidence="1" type="ORF">EA473_19670</name>
</gene>
<comment type="caution">
    <text evidence="1">The sequence shown here is derived from an EMBL/GenBank/DDBJ whole genome shotgun (WGS) entry which is preliminary data.</text>
</comment>
<reference evidence="1 2" key="1">
    <citation type="submission" date="2018-10" db="EMBL/GenBank/DDBJ databases">
        <title>Natrarchaeobius chitinivorans gen. nov., sp. nov., and Natrarchaeobius haloalkaliphilus sp. nov., alkaliphilic, chitin-utilizing haloarchaea from hypersaline alkaline lakes.</title>
        <authorList>
            <person name="Sorokin D.Y."/>
            <person name="Elcheninov A.G."/>
            <person name="Kostrikina N.A."/>
            <person name="Bale N.J."/>
            <person name="Sinninghe Damste J.S."/>
            <person name="Khijniak T.V."/>
            <person name="Kublanov I.V."/>
            <person name="Toshchakov S.V."/>
        </authorList>
    </citation>
    <scope>NUCLEOTIDE SEQUENCE [LARGE SCALE GENOMIC DNA]</scope>
    <source>
        <strain evidence="1 2">AArcht4T</strain>
    </source>
</reference>
<dbReference type="Proteomes" id="UP000282323">
    <property type="component" value="Unassembled WGS sequence"/>
</dbReference>
<sequence length="78" mass="8748">MAGATIIKWTPWSHRSATGWTDDVGSVLYFLWKNGGGPFFGRGLGMKGIYSEIPALFVIQIYSSLIAAKFQYYDMFNT</sequence>
<dbReference type="RefSeq" id="WP_124197276.1">
    <property type="nucleotide sequence ID" value="NZ_REGA01000023.1"/>
</dbReference>
<name>A0A3N6P0C1_NATCH</name>
<evidence type="ECO:0000313" key="1">
    <source>
        <dbReference type="EMBL" id="RQG90829.1"/>
    </source>
</evidence>
<organism evidence="1 2">
    <name type="scientific">Natrarchaeobius chitinivorans</name>
    <dbReference type="NCBI Taxonomy" id="1679083"/>
    <lineage>
        <taxon>Archaea</taxon>
        <taxon>Methanobacteriati</taxon>
        <taxon>Methanobacteriota</taxon>
        <taxon>Stenosarchaea group</taxon>
        <taxon>Halobacteria</taxon>
        <taxon>Halobacteriales</taxon>
        <taxon>Natrialbaceae</taxon>
        <taxon>Natrarchaeobius</taxon>
    </lineage>
</organism>